<dbReference type="GO" id="GO:0006412">
    <property type="term" value="P:translation"/>
    <property type="evidence" value="ECO:0007669"/>
    <property type="project" value="InterPro"/>
</dbReference>
<dbReference type="Proteomes" id="UP000683213">
    <property type="component" value="Unassembled WGS sequence"/>
</dbReference>
<dbReference type="SUPFAM" id="SSF50249">
    <property type="entry name" value="Nucleic acid-binding proteins"/>
    <property type="match status" value="1"/>
</dbReference>
<evidence type="ECO:0000313" key="4">
    <source>
        <dbReference type="EMBL" id="HIH08334.1"/>
    </source>
</evidence>
<dbReference type="AlphaFoldDB" id="A0A7J4IU63"/>
<sequence length="102" mass="11503">MDKSDKKKKPQKLGLSTRGNVFTGKVVSDKAPKTVIVERSITHYIPKYERYKKVKSRIAAHNPEWINAKVGDIVTIAETRKISKTKSFVVTSIESGDRNESN</sequence>
<dbReference type="PRINTS" id="PR00973">
    <property type="entry name" value="RIBOSOMALS17"/>
</dbReference>
<dbReference type="Proteomes" id="UP000577419">
    <property type="component" value="Unassembled WGS sequence"/>
</dbReference>
<dbReference type="PANTHER" id="PTHR10744">
    <property type="entry name" value="40S RIBOSOMAL PROTEIN S11 FAMILY MEMBER"/>
    <property type="match status" value="1"/>
</dbReference>
<gene>
    <name evidence="4" type="primary">rpsQ</name>
    <name evidence="4" type="ORF">HA237_03115</name>
    <name evidence="5" type="ORF">J4224_02925</name>
</gene>
<evidence type="ECO:0000313" key="6">
    <source>
        <dbReference type="Proteomes" id="UP000577419"/>
    </source>
</evidence>
<dbReference type="GO" id="GO:0022627">
    <property type="term" value="C:cytosolic small ribosomal subunit"/>
    <property type="evidence" value="ECO:0007669"/>
    <property type="project" value="TreeGrafter"/>
</dbReference>
<evidence type="ECO:0000256" key="2">
    <source>
        <dbReference type="ARBA" id="ARBA00022980"/>
    </source>
</evidence>
<accession>A0A7J4IU63</accession>
<evidence type="ECO:0000256" key="1">
    <source>
        <dbReference type="ARBA" id="ARBA00010254"/>
    </source>
</evidence>
<proteinExistence type="inferred from homology"/>
<organism evidence="4 6">
    <name type="scientific">Candidatus Iainarchaeum sp</name>
    <dbReference type="NCBI Taxonomy" id="3101447"/>
    <lineage>
        <taxon>Archaea</taxon>
        <taxon>Candidatus Iainarchaeota</taxon>
        <taxon>Candidatus Iainarchaeia</taxon>
        <taxon>Candidatus Iainarchaeales</taxon>
        <taxon>Candidatus Iainarchaeaceae</taxon>
        <taxon>Candidatus Iainarchaeum</taxon>
    </lineage>
</organism>
<keyword evidence="3" id="KW-0687">Ribonucleoprotein</keyword>
<evidence type="ECO:0000256" key="3">
    <source>
        <dbReference type="ARBA" id="ARBA00023274"/>
    </source>
</evidence>
<dbReference type="Pfam" id="PF00366">
    <property type="entry name" value="Ribosomal_S17"/>
    <property type="match status" value="1"/>
</dbReference>
<dbReference type="InterPro" id="IPR000266">
    <property type="entry name" value="Ribosomal_uS17"/>
</dbReference>
<dbReference type="CDD" id="cd00364">
    <property type="entry name" value="Ribosomal_uS17"/>
    <property type="match status" value="1"/>
</dbReference>
<dbReference type="InterPro" id="IPR012340">
    <property type="entry name" value="NA-bd_OB-fold"/>
</dbReference>
<comment type="similarity">
    <text evidence="1">Belongs to the universal ribosomal protein uS17 family.</text>
</comment>
<reference evidence="5" key="2">
    <citation type="submission" date="2021-03" db="EMBL/GenBank/DDBJ databases">
        <authorList>
            <person name="Jaffe A."/>
        </authorList>
    </citation>
    <scope>NUCLEOTIDE SEQUENCE</scope>
    <source>
        <strain evidence="5">RIFCSPHIGHO2_01_FULL_GW2011_AR10_43_9</strain>
    </source>
</reference>
<reference evidence="5" key="3">
    <citation type="submission" date="2021-05" db="EMBL/GenBank/DDBJ databases">
        <title>Protein family content uncovers lineage relationships and bacterial pathway maintenance mechanisms in DPANN archaea.</title>
        <authorList>
            <person name="Castelle C.J."/>
            <person name="Meheust R."/>
            <person name="Jaffe A.L."/>
            <person name="Seitz K."/>
            <person name="Gong X."/>
            <person name="Baker B.J."/>
            <person name="Banfield J.F."/>
        </authorList>
    </citation>
    <scope>NUCLEOTIDE SEQUENCE</scope>
    <source>
        <strain evidence="5">RIFCSPHIGHO2_01_FULL_GW2011_AR10_43_9</strain>
    </source>
</reference>
<dbReference type="GO" id="GO:0003735">
    <property type="term" value="F:structural constituent of ribosome"/>
    <property type="evidence" value="ECO:0007669"/>
    <property type="project" value="InterPro"/>
</dbReference>
<dbReference type="EMBL" id="JAGVWF010000038">
    <property type="protein sequence ID" value="MBS3059355.1"/>
    <property type="molecule type" value="Genomic_DNA"/>
</dbReference>
<evidence type="ECO:0000313" key="5">
    <source>
        <dbReference type="EMBL" id="MBS3059355.1"/>
    </source>
</evidence>
<reference evidence="4" key="1">
    <citation type="journal article" date="2020" name="bioRxiv">
        <title>A rank-normalized archaeal taxonomy based on genome phylogeny resolves widespread incomplete and uneven classifications.</title>
        <authorList>
            <person name="Rinke C."/>
            <person name="Chuvochina M."/>
            <person name="Mussig A.J."/>
            <person name="Chaumeil P.-A."/>
            <person name="Waite D.W."/>
            <person name="Whitman W.B."/>
            <person name="Parks D.H."/>
            <person name="Hugenholtz P."/>
        </authorList>
    </citation>
    <scope>NUCLEOTIDE SEQUENCE</scope>
    <source>
        <strain evidence="4">UBA10011</strain>
    </source>
</reference>
<comment type="caution">
    <text evidence="4">The sequence shown here is derived from an EMBL/GenBank/DDBJ whole genome shotgun (WGS) entry which is preliminary data.</text>
</comment>
<name>A0A7J4IU63_9ARCH</name>
<dbReference type="PANTHER" id="PTHR10744:SF9">
    <property type="entry name" value="40S RIBOSOMAL PROTEIN S11-RELATED"/>
    <property type="match status" value="1"/>
</dbReference>
<dbReference type="Gene3D" id="2.40.50.1000">
    <property type="match status" value="1"/>
</dbReference>
<dbReference type="EMBL" id="DUFG01000017">
    <property type="protein sequence ID" value="HIH08334.1"/>
    <property type="molecule type" value="Genomic_DNA"/>
</dbReference>
<protein>
    <submittedName>
        <fullName evidence="4">30S ribosomal protein S17</fullName>
    </submittedName>
</protein>
<keyword evidence="2 4" id="KW-0689">Ribosomal protein</keyword>